<dbReference type="Proteomes" id="UP000594001">
    <property type="component" value="Chromosome"/>
</dbReference>
<evidence type="ECO:0000256" key="1">
    <source>
        <dbReference type="ARBA" id="ARBA00010541"/>
    </source>
</evidence>
<protein>
    <submittedName>
        <fullName evidence="5">Periplasmic serine endoprotease DegP</fullName>
        <ecNumber evidence="5">3.4.21.107</ecNumber>
    </submittedName>
</protein>
<dbReference type="EC" id="3.4.21.107" evidence="5"/>
<dbReference type="Pfam" id="PF13365">
    <property type="entry name" value="Trypsin_2"/>
    <property type="match status" value="1"/>
</dbReference>
<dbReference type="GO" id="GO:0006508">
    <property type="term" value="P:proteolysis"/>
    <property type="evidence" value="ECO:0007669"/>
    <property type="project" value="UniProtKB-KW"/>
</dbReference>
<proteinExistence type="inferred from homology"/>
<dbReference type="SUPFAM" id="SSF50494">
    <property type="entry name" value="Trypsin-like serine proteases"/>
    <property type="match status" value="1"/>
</dbReference>
<dbReference type="Pfam" id="PF13180">
    <property type="entry name" value="PDZ_2"/>
    <property type="match status" value="1"/>
</dbReference>
<dbReference type="RefSeq" id="WP_350332121.1">
    <property type="nucleotide sequence ID" value="NZ_CP054719.1"/>
</dbReference>
<keyword evidence="6" id="KW-1185">Reference proteome</keyword>
<name>A0A7L9RRX9_9PROT</name>
<dbReference type="PRINTS" id="PR00834">
    <property type="entry name" value="PROTEASES2C"/>
</dbReference>
<keyword evidence="3 5" id="KW-0378">Hydrolase</keyword>
<evidence type="ECO:0000256" key="2">
    <source>
        <dbReference type="ARBA" id="ARBA00022670"/>
    </source>
</evidence>
<dbReference type="InterPro" id="IPR051201">
    <property type="entry name" value="Chloro_Bact_Ser_Proteases"/>
</dbReference>
<evidence type="ECO:0000313" key="5">
    <source>
        <dbReference type="EMBL" id="QOL19367.1"/>
    </source>
</evidence>
<accession>A0A7L9RRX9</accession>
<dbReference type="InterPro" id="IPR001478">
    <property type="entry name" value="PDZ"/>
</dbReference>
<dbReference type="Gene3D" id="2.30.42.10">
    <property type="match status" value="2"/>
</dbReference>
<keyword evidence="2 5" id="KW-0645">Protease</keyword>
<evidence type="ECO:0000313" key="6">
    <source>
        <dbReference type="Proteomes" id="UP000594001"/>
    </source>
</evidence>
<reference evidence="5 6" key="1">
    <citation type="submission" date="2020-06" db="EMBL/GenBank/DDBJ databases">
        <title>The endosymbiont of the kinetoplastid Bodo saltans is a Paracaedibacter-like alpha-proteobacterium possessing a putative toxin-antitoxin system.</title>
        <authorList>
            <person name="Midha S."/>
            <person name="Rigden D.J."/>
            <person name="Siozios S."/>
            <person name="Hurst G.D.D."/>
            <person name="Jackson A.P."/>
        </authorList>
    </citation>
    <scope>NUCLEOTIDE SEQUENCE [LARGE SCALE GENOMIC DNA]</scope>
    <source>
        <strain evidence="5">Lake Konstanz</strain>
    </source>
</reference>
<dbReference type="SUPFAM" id="SSF50156">
    <property type="entry name" value="PDZ domain-like"/>
    <property type="match status" value="2"/>
</dbReference>
<evidence type="ECO:0000256" key="3">
    <source>
        <dbReference type="ARBA" id="ARBA00022801"/>
    </source>
</evidence>
<feature type="domain" description="PDZ" evidence="4">
    <location>
        <begin position="247"/>
        <end position="310"/>
    </location>
</feature>
<dbReference type="Gene3D" id="2.40.10.10">
    <property type="entry name" value="Trypsin-like serine proteases"/>
    <property type="match status" value="2"/>
</dbReference>
<dbReference type="InterPro" id="IPR001940">
    <property type="entry name" value="Peptidase_S1C"/>
</dbReference>
<dbReference type="AlphaFoldDB" id="A0A7L9RRX9"/>
<dbReference type="GO" id="GO:0004252">
    <property type="term" value="F:serine-type endopeptidase activity"/>
    <property type="evidence" value="ECO:0007669"/>
    <property type="project" value="InterPro"/>
</dbReference>
<dbReference type="PANTHER" id="PTHR43343:SF3">
    <property type="entry name" value="PROTEASE DO-LIKE 8, CHLOROPLASTIC"/>
    <property type="match status" value="1"/>
</dbReference>
<comment type="similarity">
    <text evidence="1">Belongs to the peptidase S1C family.</text>
</comment>
<dbReference type="PANTHER" id="PTHR43343">
    <property type="entry name" value="PEPTIDASE S12"/>
    <property type="match status" value="1"/>
</dbReference>
<dbReference type="InterPro" id="IPR043504">
    <property type="entry name" value="Peptidase_S1_PA_chymotrypsin"/>
</dbReference>
<gene>
    <name evidence="5" type="primary">degP_2</name>
    <name evidence="5" type="ORF">CPBP_00119</name>
</gene>
<dbReference type="KEGG" id="pbal:CPBP_00119"/>
<dbReference type="InterPro" id="IPR036034">
    <property type="entry name" value="PDZ_sf"/>
</dbReference>
<sequence>MNTIFKSFFILCLLPTVFGNISYPVAKKVLSTVVRINVSRSVDNAITSDNNYMQFVRKGDKVTGEVIFGSGFIFHSEGYIATNLHVLGEEGARIQKITVILSDGKEHAAKIIGYDRFLDILVLKIDGTNFPTISWGDSTKVIPTQSLFAFGHPLGFDHSIVRCFVAAINRNISVNDLIMSTRNFPDGITRGLFQLDGNLNPGLSGGPVTDENGLMVGMSSSNFGHDEHSVGIGFCVPAEKVRPILDEIRTKKTVTSRGSLGVDIQDIDEKIMKNKGLKELSGVVIKEVFQNSSAFNAGLKTGDIILSVNGHVIDSAPTLRYVVKTLPINTPLPIDMLRDGKMIKVTVSLTPSTEKEELIYFSNEKNMSVASSTVESVGLYLKNLTQQLAIAYGFSAATTGVIIENFAPDENQEDVDIRPGDIIETVDSIPVSNIDDVERLLKQAVAQKKLSVLLLLRRAGAGTTLEALPLSQ</sequence>
<dbReference type="PROSITE" id="PS50106">
    <property type="entry name" value="PDZ"/>
    <property type="match status" value="1"/>
</dbReference>
<organism evidence="5 6">
    <name type="scientific">Candidatus Bodocaedibacter vickermanii</name>
    <dbReference type="NCBI Taxonomy" id="2741701"/>
    <lineage>
        <taxon>Bacteria</taxon>
        <taxon>Pseudomonadati</taxon>
        <taxon>Pseudomonadota</taxon>
        <taxon>Alphaproteobacteria</taxon>
        <taxon>Holosporales</taxon>
        <taxon>Candidatus Paracaedibacteraceae</taxon>
        <taxon>Candidatus Bodocaedibacter</taxon>
    </lineage>
</organism>
<evidence type="ECO:0000259" key="4">
    <source>
        <dbReference type="PROSITE" id="PS50106"/>
    </source>
</evidence>
<dbReference type="SMART" id="SM00228">
    <property type="entry name" value="PDZ"/>
    <property type="match status" value="2"/>
</dbReference>
<dbReference type="InterPro" id="IPR009003">
    <property type="entry name" value="Peptidase_S1_PA"/>
</dbReference>
<dbReference type="EMBL" id="CP054719">
    <property type="protein sequence ID" value="QOL19367.1"/>
    <property type="molecule type" value="Genomic_DNA"/>
</dbReference>